<dbReference type="EMBL" id="JAULSO010000002">
    <property type="protein sequence ID" value="KAK3688899.1"/>
    <property type="molecule type" value="Genomic_DNA"/>
</dbReference>
<gene>
    <name evidence="2" type="ORF">B0T22DRAFT_163336</name>
</gene>
<reference evidence="2" key="1">
    <citation type="journal article" date="2023" name="Mol. Phylogenet. Evol.">
        <title>Genome-scale phylogeny and comparative genomics of the fungal order Sordariales.</title>
        <authorList>
            <person name="Hensen N."/>
            <person name="Bonometti L."/>
            <person name="Westerberg I."/>
            <person name="Brannstrom I.O."/>
            <person name="Guillou S."/>
            <person name="Cros-Aarteil S."/>
            <person name="Calhoun S."/>
            <person name="Haridas S."/>
            <person name="Kuo A."/>
            <person name="Mondo S."/>
            <person name="Pangilinan J."/>
            <person name="Riley R."/>
            <person name="LaButti K."/>
            <person name="Andreopoulos B."/>
            <person name="Lipzen A."/>
            <person name="Chen C."/>
            <person name="Yan M."/>
            <person name="Daum C."/>
            <person name="Ng V."/>
            <person name="Clum A."/>
            <person name="Steindorff A."/>
            <person name="Ohm R.A."/>
            <person name="Martin F."/>
            <person name="Silar P."/>
            <person name="Natvig D.O."/>
            <person name="Lalanne C."/>
            <person name="Gautier V."/>
            <person name="Ament-Velasquez S.L."/>
            <person name="Kruys A."/>
            <person name="Hutchinson M.I."/>
            <person name="Powell A.J."/>
            <person name="Barry K."/>
            <person name="Miller A.N."/>
            <person name="Grigoriev I.V."/>
            <person name="Debuchy R."/>
            <person name="Gladieux P."/>
            <person name="Hiltunen Thoren M."/>
            <person name="Johannesson H."/>
        </authorList>
    </citation>
    <scope>NUCLEOTIDE SEQUENCE</scope>
    <source>
        <strain evidence="2">CBS 314.62</strain>
    </source>
</reference>
<keyword evidence="1" id="KW-1133">Transmembrane helix</keyword>
<sequence length="87" mass="10042">MTLVISLCYLSDGTVAPRPCTNIWMSDISLLYTFIFLMFIPIPMGNLITRRHASDWIAEARTSRLWTRCTRPRFFGLYALDSGFYPA</sequence>
<keyword evidence="1" id="KW-0812">Transmembrane</keyword>
<keyword evidence="3" id="KW-1185">Reference proteome</keyword>
<reference evidence="2" key="2">
    <citation type="submission" date="2023-06" db="EMBL/GenBank/DDBJ databases">
        <authorList>
            <consortium name="Lawrence Berkeley National Laboratory"/>
            <person name="Haridas S."/>
            <person name="Hensen N."/>
            <person name="Bonometti L."/>
            <person name="Westerberg I."/>
            <person name="Brannstrom I.O."/>
            <person name="Guillou S."/>
            <person name="Cros-Aarteil S."/>
            <person name="Calhoun S."/>
            <person name="Kuo A."/>
            <person name="Mondo S."/>
            <person name="Pangilinan J."/>
            <person name="Riley R."/>
            <person name="Labutti K."/>
            <person name="Andreopoulos B."/>
            <person name="Lipzen A."/>
            <person name="Chen C."/>
            <person name="Yanf M."/>
            <person name="Daum C."/>
            <person name="Ng V."/>
            <person name="Clum A."/>
            <person name="Steindorff A."/>
            <person name="Ohm R."/>
            <person name="Martin F."/>
            <person name="Silar P."/>
            <person name="Natvig D."/>
            <person name="Lalanne C."/>
            <person name="Gautier V."/>
            <person name="Ament-Velasquez S.L."/>
            <person name="Kruys A."/>
            <person name="Hutchinson M.I."/>
            <person name="Powell A.J."/>
            <person name="Barry K."/>
            <person name="Miller A.N."/>
            <person name="Grigoriev I.V."/>
            <person name="Debuchy R."/>
            <person name="Gladieux P."/>
            <person name="Thoren M.H."/>
            <person name="Johannesson H."/>
        </authorList>
    </citation>
    <scope>NUCLEOTIDE SEQUENCE</scope>
    <source>
        <strain evidence="2">CBS 314.62</strain>
    </source>
</reference>
<dbReference type="Proteomes" id="UP001270362">
    <property type="component" value="Unassembled WGS sequence"/>
</dbReference>
<name>A0AAE0XA37_9PEZI</name>
<evidence type="ECO:0000313" key="2">
    <source>
        <dbReference type="EMBL" id="KAK3688899.1"/>
    </source>
</evidence>
<dbReference type="AlphaFoldDB" id="A0AAE0XA37"/>
<organism evidence="2 3">
    <name type="scientific">Podospora appendiculata</name>
    <dbReference type="NCBI Taxonomy" id="314037"/>
    <lineage>
        <taxon>Eukaryota</taxon>
        <taxon>Fungi</taxon>
        <taxon>Dikarya</taxon>
        <taxon>Ascomycota</taxon>
        <taxon>Pezizomycotina</taxon>
        <taxon>Sordariomycetes</taxon>
        <taxon>Sordariomycetidae</taxon>
        <taxon>Sordariales</taxon>
        <taxon>Podosporaceae</taxon>
        <taxon>Podospora</taxon>
    </lineage>
</organism>
<evidence type="ECO:0000313" key="3">
    <source>
        <dbReference type="Proteomes" id="UP001270362"/>
    </source>
</evidence>
<keyword evidence="1" id="KW-0472">Membrane</keyword>
<accession>A0AAE0XA37</accession>
<comment type="caution">
    <text evidence="2">The sequence shown here is derived from an EMBL/GenBank/DDBJ whole genome shotgun (WGS) entry which is preliminary data.</text>
</comment>
<feature type="transmembrane region" description="Helical" evidence="1">
    <location>
        <begin position="23"/>
        <end position="42"/>
    </location>
</feature>
<evidence type="ECO:0000256" key="1">
    <source>
        <dbReference type="SAM" id="Phobius"/>
    </source>
</evidence>
<proteinExistence type="predicted"/>
<protein>
    <submittedName>
        <fullName evidence="2">Uncharacterized protein</fullName>
    </submittedName>
</protein>